<accession>A0A2M8Q0D9</accession>
<dbReference type="Gene3D" id="1.10.260.40">
    <property type="entry name" value="lambda repressor-like DNA-binding domains"/>
    <property type="match status" value="1"/>
</dbReference>
<dbReference type="PROSITE" id="PS50943">
    <property type="entry name" value="HTH_CROC1"/>
    <property type="match status" value="1"/>
</dbReference>
<evidence type="ECO:0000313" key="4">
    <source>
        <dbReference type="Proteomes" id="UP000228947"/>
    </source>
</evidence>
<feature type="domain" description="HTH cro/C1-type" evidence="2">
    <location>
        <begin position="22"/>
        <end position="77"/>
    </location>
</feature>
<dbReference type="GO" id="GO:0003677">
    <property type="term" value="F:DNA binding"/>
    <property type="evidence" value="ECO:0007669"/>
    <property type="project" value="UniProtKB-KW"/>
</dbReference>
<evidence type="ECO:0000256" key="1">
    <source>
        <dbReference type="ARBA" id="ARBA00023125"/>
    </source>
</evidence>
<dbReference type="SUPFAM" id="SSF47413">
    <property type="entry name" value="lambda repressor-like DNA-binding domains"/>
    <property type="match status" value="1"/>
</dbReference>
<keyword evidence="1" id="KW-0238">DNA-binding</keyword>
<dbReference type="GO" id="GO:0005829">
    <property type="term" value="C:cytosol"/>
    <property type="evidence" value="ECO:0007669"/>
    <property type="project" value="TreeGrafter"/>
</dbReference>
<dbReference type="InterPro" id="IPR001387">
    <property type="entry name" value="Cro/C1-type_HTH"/>
</dbReference>
<dbReference type="GO" id="GO:0003700">
    <property type="term" value="F:DNA-binding transcription factor activity"/>
    <property type="evidence" value="ECO:0007669"/>
    <property type="project" value="TreeGrafter"/>
</dbReference>
<comment type="caution">
    <text evidence="3">The sequence shown here is derived from an EMBL/GenBank/DDBJ whole genome shotgun (WGS) entry which is preliminary data.</text>
</comment>
<protein>
    <recommendedName>
        <fullName evidence="2">HTH cro/C1-type domain-containing protein</fullName>
    </recommendedName>
</protein>
<dbReference type="Pfam" id="PF01381">
    <property type="entry name" value="HTH_3"/>
    <property type="match status" value="1"/>
</dbReference>
<dbReference type="EMBL" id="PGTL01000002">
    <property type="protein sequence ID" value="PJF43263.1"/>
    <property type="molecule type" value="Genomic_DNA"/>
</dbReference>
<dbReference type="AlphaFoldDB" id="A0A2M8Q0D9"/>
<dbReference type="SMART" id="SM00530">
    <property type="entry name" value="HTH_XRE"/>
    <property type="match status" value="1"/>
</dbReference>
<gene>
    <name evidence="3" type="ORF">CUN50_00770</name>
</gene>
<dbReference type="PANTHER" id="PTHR46797">
    <property type="entry name" value="HTH-TYPE TRANSCRIPTIONAL REGULATOR"/>
    <property type="match status" value="1"/>
</dbReference>
<evidence type="ECO:0000259" key="2">
    <source>
        <dbReference type="PROSITE" id="PS50943"/>
    </source>
</evidence>
<evidence type="ECO:0000313" key="3">
    <source>
        <dbReference type="EMBL" id="PJF43263.1"/>
    </source>
</evidence>
<reference evidence="3 4" key="1">
    <citation type="submission" date="2017-11" db="EMBL/GenBank/DDBJ databases">
        <title>Evolution of Phototrophy in the Chloroflexi Phylum Driven by Horizontal Gene Transfer.</title>
        <authorList>
            <person name="Ward L.M."/>
            <person name="Hemp J."/>
            <person name="Shih P.M."/>
            <person name="Mcglynn S.E."/>
            <person name="Fischer W."/>
        </authorList>
    </citation>
    <scope>NUCLEOTIDE SEQUENCE [LARGE SCALE GENOMIC DNA]</scope>
    <source>
        <strain evidence="3">CP1_1M</strain>
    </source>
</reference>
<organism evidence="3 4">
    <name type="scientific">Candidatus Thermofonsia Clade 1 bacterium</name>
    <dbReference type="NCBI Taxonomy" id="2364210"/>
    <lineage>
        <taxon>Bacteria</taxon>
        <taxon>Bacillati</taxon>
        <taxon>Chloroflexota</taxon>
        <taxon>Candidatus Thermofontia</taxon>
        <taxon>Candidatus Thermofonsia Clade 1</taxon>
    </lineage>
</organism>
<dbReference type="CDD" id="cd00093">
    <property type="entry name" value="HTH_XRE"/>
    <property type="match status" value="1"/>
</dbReference>
<dbReference type="InterPro" id="IPR010982">
    <property type="entry name" value="Lambda_DNA-bd_dom_sf"/>
</dbReference>
<dbReference type="InterPro" id="IPR050807">
    <property type="entry name" value="TransReg_Diox_bact_type"/>
</dbReference>
<dbReference type="PANTHER" id="PTHR46797:SF1">
    <property type="entry name" value="METHYLPHOSPHONATE SYNTHASE"/>
    <property type="match status" value="1"/>
</dbReference>
<dbReference type="Proteomes" id="UP000228947">
    <property type="component" value="Unassembled WGS sequence"/>
</dbReference>
<dbReference type="Gene3D" id="3.30.450.180">
    <property type="match status" value="1"/>
</dbReference>
<proteinExistence type="predicted"/>
<name>A0A2M8Q0D9_9CHLR</name>
<sequence length="302" mass="35290">MANAKNADKCKSTSTNSLGSLIRKLRKEAGLTQQQLADQIGYSSYEIISRWENNKQKPTIDVLVKIARATKASEDELYELIMTEHHVQTHFLPCATTLAQLKDVARHMERLTCPAYLLDYRGRFWAINSGIAQLMGVSLEKMWNLKISLLDVVFDSRLPFKAKLGNFEAFAIHQIACFKMTNLYRRHEPFYQNVIINLQQKLLSEDFNDLRRLWNKVTDKKPYTFISQVWQPVVFQEGDTRRNYYLHANSVHQLGKDLFTLVWYQPENWQQLPVLQPSASQKVLCLWDIINVSEIFEKEWQS</sequence>